<feature type="region of interest" description="Disordered" evidence="1">
    <location>
        <begin position="30"/>
        <end position="50"/>
    </location>
</feature>
<evidence type="ECO:0000313" key="3">
    <source>
        <dbReference type="EMBL" id="MFD0900017.1"/>
    </source>
</evidence>
<dbReference type="InterPro" id="IPR050817">
    <property type="entry name" value="DjlA_DnaK_co-chaperone"/>
</dbReference>
<gene>
    <name evidence="3" type="ORF">ACFQ11_06405</name>
</gene>
<feature type="compositionally biased region" description="Pro residues" evidence="1">
    <location>
        <begin position="128"/>
        <end position="151"/>
    </location>
</feature>
<feature type="compositionally biased region" description="Basic and acidic residues" evidence="1">
    <location>
        <begin position="39"/>
        <end position="50"/>
    </location>
</feature>
<evidence type="ECO:0000256" key="1">
    <source>
        <dbReference type="SAM" id="MobiDB-lite"/>
    </source>
</evidence>
<accession>A0ABW3EKP4</accession>
<dbReference type="SUPFAM" id="SSF46565">
    <property type="entry name" value="Chaperone J-domain"/>
    <property type="match status" value="1"/>
</dbReference>
<dbReference type="Gene3D" id="1.10.287.110">
    <property type="entry name" value="DnaJ domain"/>
    <property type="match status" value="1"/>
</dbReference>
<dbReference type="SMART" id="SM00271">
    <property type="entry name" value="DnaJ"/>
    <property type="match status" value="1"/>
</dbReference>
<feature type="region of interest" description="Disordered" evidence="1">
    <location>
        <begin position="77"/>
        <end position="154"/>
    </location>
</feature>
<feature type="domain" description="J" evidence="2">
    <location>
        <begin position="12"/>
        <end position="78"/>
    </location>
</feature>
<keyword evidence="4" id="KW-1185">Reference proteome</keyword>
<dbReference type="RefSeq" id="WP_378296930.1">
    <property type="nucleotide sequence ID" value="NZ_JBHTJA010000007.1"/>
</dbReference>
<dbReference type="Proteomes" id="UP001596972">
    <property type="component" value="Unassembled WGS sequence"/>
</dbReference>
<protein>
    <submittedName>
        <fullName evidence="3">J domain-containing protein</fullName>
    </submittedName>
</protein>
<evidence type="ECO:0000259" key="2">
    <source>
        <dbReference type="PROSITE" id="PS50076"/>
    </source>
</evidence>
<dbReference type="PANTHER" id="PTHR24074">
    <property type="entry name" value="CO-CHAPERONE PROTEIN DJLA"/>
    <property type="match status" value="1"/>
</dbReference>
<dbReference type="PROSITE" id="PS50076">
    <property type="entry name" value="DNAJ_2"/>
    <property type="match status" value="1"/>
</dbReference>
<evidence type="ECO:0000313" key="4">
    <source>
        <dbReference type="Proteomes" id="UP001596972"/>
    </source>
</evidence>
<organism evidence="3 4">
    <name type="scientific">Actinomadura sediminis</name>
    <dbReference type="NCBI Taxonomy" id="1038904"/>
    <lineage>
        <taxon>Bacteria</taxon>
        <taxon>Bacillati</taxon>
        <taxon>Actinomycetota</taxon>
        <taxon>Actinomycetes</taxon>
        <taxon>Streptosporangiales</taxon>
        <taxon>Thermomonosporaceae</taxon>
        <taxon>Actinomadura</taxon>
    </lineage>
</organism>
<reference evidence="4" key="1">
    <citation type="journal article" date="2019" name="Int. J. Syst. Evol. Microbiol.">
        <title>The Global Catalogue of Microorganisms (GCM) 10K type strain sequencing project: providing services to taxonomists for standard genome sequencing and annotation.</title>
        <authorList>
            <consortium name="The Broad Institute Genomics Platform"/>
            <consortium name="The Broad Institute Genome Sequencing Center for Infectious Disease"/>
            <person name="Wu L."/>
            <person name="Ma J."/>
        </authorList>
    </citation>
    <scope>NUCLEOTIDE SEQUENCE [LARGE SCALE GENOMIC DNA]</scope>
    <source>
        <strain evidence="4">JCM 31202</strain>
    </source>
</reference>
<dbReference type="InterPro" id="IPR001623">
    <property type="entry name" value="DnaJ_domain"/>
</dbReference>
<proteinExistence type="predicted"/>
<sequence>MSTLFGELAGNDAYELLGVRPDASDEDIQRAWRRSASAHHPDRVTDPEAKAAAEDRLRLINAARDVLTARRAAYDAARRGPVAGGADAEPVHEDAEEGIDDPWDAATPGTAASGVPNDPWEGASAGRRPPPPPPPPQHVPPPRYAPPPPRPQVRHSAGARLAIGCAVVFAALWVVMMAAAVYDAFLSPADDAESPPPIPSDFAGTWTGKITEKDEQEGTWKAKFVLPEGERGGKVAYLDGECSGSVVPVSYEDGILTLDTRFPGLQSGCDVGDVQLRLRDDGKLEAVYPPAGERKAEAVGGLRRE</sequence>
<feature type="compositionally biased region" description="Acidic residues" evidence="1">
    <location>
        <begin position="94"/>
        <end position="103"/>
    </location>
</feature>
<dbReference type="InterPro" id="IPR036869">
    <property type="entry name" value="J_dom_sf"/>
</dbReference>
<comment type="caution">
    <text evidence="3">The sequence shown here is derived from an EMBL/GenBank/DDBJ whole genome shotgun (WGS) entry which is preliminary data.</text>
</comment>
<dbReference type="EMBL" id="JBHTJA010000007">
    <property type="protein sequence ID" value="MFD0900017.1"/>
    <property type="molecule type" value="Genomic_DNA"/>
</dbReference>
<dbReference type="PRINTS" id="PR00625">
    <property type="entry name" value="JDOMAIN"/>
</dbReference>
<name>A0ABW3EKP4_9ACTN</name>
<dbReference type="CDD" id="cd06257">
    <property type="entry name" value="DnaJ"/>
    <property type="match status" value="1"/>
</dbReference>
<dbReference type="Pfam" id="PF00226">
    <property type="entry name" value="DnaJ"/>
    <property type="match status" value="1"/>
</dbReference>